<dbReference type="InterPro" id="IPR011011">
    <property type="entry name" value="Znf_FYVE_PHD"/>
</dbReference>
<proteinExistence type="predicted"/>
<dbReference type="SMART" id="SM00064">
    <property type="entry name" value="FYVE"/>
    <property type="match status" value="1"/>
</dbReference>
<name>A0ABQ9YHQ3_9EUKA</name>
<dbReference type="Gene3D" id="2.120.10.80">
    <property type="entry name" value="Kelch-type beta propeller"/>
    <property type="match status" value="1"/>
</dbReference>
<keyword evidence="5" id="KW-0862">Zinc</keyword>
<keyword evidence="1" id="KW-0880">Kelch repeat</keyword>
<evidence type="ECO:0000256" key="1">
    <source>
        <dbReference type="ARBA" id="ARBA00022441"/>
    </source>
</evidence>
<evidence type="ECO:0000256" key="4">
    <source>
        <dbReference type="ARBA" id="ARBA00022771"/>
    </source>
</evidence>
<dbReference type="PANTHER" id="PTHR46093:SF18">
    <property type="entry name" value="FIBRONECTIN TYPE-III DOMAIN-CONTAINING PROTEIN"/>
    <property type="match status" value="1"/>
</dbReference>
<dbReference type="InterPro" id="IPR013083">
    <property type="entry name" value="Znf_RING/FYVE/PHD"/>
</dbReference>
<comment type="caution">
    <text evidence="8">The sequence shown here is derived from an EMBL/GenBank/DDBJ whole genome shotgun (WGS) entry which is preliminary data.</text>
</comment>
<dbReference type="SUPFAM" id="SSF117281">
    <property type="entry name" value="Kelch motif"/>
    <property type="match status" value="1"/>
</dbReference>
<keyword evidence="4 6" id="KW-0863">Zinc-finger</keyword>
<feature type="domain" description="FYVE-type" evidence="7">
    <location>
        <begin position="426"/>
        <end position="485"/>
    </location>
</feature>
<dbReference type="InterPro" id="IPR000306">
    <property type="entry name" value="Znf_FYVE"/>
</dbReference>
<reference evidence="8 9" key="1">
    <citation type="journal article" date="2022" name="bioRxiv">
        <title>Genomics of Preaxostyla Flagellates Illuminates Evolutionary Transitions and the Path Towards Mitochondrial Loss.</title>
        <authorList>
            <person name="Novak L.V.F."/>
            <person name="Treitli S.C."/>
            <person name="Pyrih J."/>
            <person name="Halakuc P."/>
            <person name="Pipaliya S.V."/>
            <person name="Vacek V."/>
            <person name="Brzon O."/>
            <person name="Soukal P."/>
            <person name="Eme L."/>
            <person name="Dacks J.B."/>
            <person name="Karnkowska A."/>
            <person name="Elias M."/>
            <person name="Hampl V."/>
        </authorList>
    </citation>
    <scope>NUCLEOTIDE SEQUENCE [LARGE SCALE GENOMIC DNA]</scope>
    <source>
        <strain evidence="8">NAU3</strain>
        <tissue evidence="8">Gut</tissue>
    </source>
</reference>
<dbReference type="Proteomes" id="UP001281761">
    <property type="component" value="Unassembled WGS sequence"/>
</dbReference>
<gene>
    <name evidence="8" type="ORF">BLNAU_1803</name>
</gene>
<sequence length="490" mass="54160">MTSSPVSPSSQLTVISPKESISFKNNCFSVFFKNSYLLLPNEMTSPEATIQLISVQPTSCSSETISTSLPFSKTSNNLASTRLGPSFILFVGGQNSTSSSPGIFLFSLETRTFNEVPFIGISYLNPSLLIPQVGHALCSLHEGRMVVCFGGIVNPADGLPNNKTLVLDTTTFEWSPPHISSFLPPSRGFHTLVPWGTMRAVLFGGTAANGVVMQDLYVYNSVYATWTMIQATNEADAPCRYAHSAVMVYDNLFVFGGYDEHGTITNTLFRFDFVTLTWTKVTFASSQSPPALAYSSLCLMDLPNREESSFKQLSAPPTSPLRSEELKSIKVLLSGGYGDKELNTKLFSFTLPIADFYDYQTEQYIPRSTHSLEDIFADPSTLSFTEQDGTIARPEIAPFLVGNLPTDAKSVSKVDREQKAPKWVPDEATSNCRSCRARFTHINRRHHCRNCGYIFCGKCCYLKADIPDYNIKNQRVCNDCFTLLSHRAGS</sequence>
<evidence type="ECO:0000313" key="9">
    <source>
        <dbReference type="Proteomes" id="UP001281761"/>
    </source>
</evidence>
<keyword evidence="2" id="KW-0479">Metal-binding</keyword>
<organism evidence="8 9">
    <name type="scientific">Blattamonas nauphoetae</name>
    <dbReference type="NCBI Taxonomy" id="2049346"/>
    <lineage>
        <taxon>Eukaryota</taxon>
        <taxon>Metamonada</taxon>
        <taxon>Preaxostyla</taxon>
        <taxon>Oxymonadida</taxon>
        <taxon>Blattamonas</taxon>
    </lineage>
</organism>
<evidence type="ECO:0000256" key="6">
    <source>
        <dbReference type="PROSITE-ProRule" id="PRU00091"/>
    </source>
</evidence>
<evidence type="ECO:0000256" key="5">
    <source>
        <dbReference type="ARBA" id="ARBA00022833"/>
    </source>
</evidence>
<dbReference type="InterPro" id="IPR017455">
    <property type="entry name" value="Znf_FYVE-rel"/>
</dbReference>
<protein>
    <recommendedName>
        <fullName evidence="7">FYVE-type domain-containing protein</fullName>
    </recommendedName>
</protein>
<dbReference type="SUPFAM" id="SSF57903">
    <property type="entry name" value="FYVE/PHD zinc finger"/>
    <property type="match status" value="1"/>
</dbReference>
<dbReference type="Pfam" id="PF01363">
    <property type="entry name" value="FYVE"/>
    <property type="match status" value="1"/>
</dbReference>
<dbReference type="PROSITE" id="PS50178">
    <property type="entry name" value="ZF_FYVE"/>
    <property type="match status" value="1"/>
</dbReference>
<keyword evidence="3" id="KW-0677">Repeat</keyword>
<evidence type="ECO:0000259" key="7">
    <source>
        <dbReference type="PROSITE" id="PS50178"/>
    </source>
</evidence>
<dbReference type="Gene3D" id="3.30.40.10">
    <property type="entry name" value="Zinc/RING finger domain, C3HC4 (zinc finger)"/>
    <property type="match status" value="1"/>
</dbReference>
<accession>A0ABQ9YHQ3</accession>
<evidence type="ECO:0000313" key="8">
    <source>
        <dbReference type="EMBL" id="KAK2963270.1"/>
    </source>
</evidence>
<evidence type="ECO:0000256" key="3">
    <source>
        <dbReference type="ARBA" id="ARBA00022737"/>
    </source>
</evidence>
<keyword evidence="9" id="KW-1185">Reference proteome</keyword>
<dbReference type="PANTHER" id="PTHR46093">
    <property type="entry name" value="ACYL-COA-BINDING DOMAIN-CONTAINING PROTEIN 5"/>
    <property type="match status" value="1"/>
</dbReference>
<evidence type="ECO:0000256" key="2">
    <source>
        <dbReference type="ARBA" id="ARBA00022723"/>
    </source>
</evidence>
<dbReference type="InterPro" id="IPR015915">
    <property type="entry name" value="Kelch-typ_b-propeller"/>
</dbReference>
<dbReference type="Pfam" id="PF24681">
    <property type="entry name" value="Kelch_KLHDC2_KLHL20_DRC7"/>
    <property type="match status" value="1"/>
</dbReference>
<dbReference type="EMBL" id="JARBJD010000007">
    <property type="protein sequence ID" value="KAK2963270.1"/>
    <property type="molecule type" value="Genomic_DNA"/>
</dbReference>